<feature type="transmembrane region" description="Helical" evidence="1">
    <location>
        <begin position="28"/>
        <end position="51"/>
    </location>
</feature>
<dbReference type="AlphaFoldDB" id="A0ABD7D9L7"/>
<accession>A0ABD7D9L7</accession>
<reference evidence="2 3" key="1">
    <citation type="submission" date="2021-02" db="EMBL/GenBank/DDBJ databases">
        <title>FDA dAtabase for Regulatory Grade micrObial Sequences (FDA-ARGOS): Supporting development and validation of Infectious Disease Dx tests.</title>
        <authorList>
            <person name="Sproer C."/>
            <person name="Gronow S."/>
            <person name="Severitt S."/>
            <person name="Schroder I."/>
            <person name="Tallon L."/>
            <person name="Sadzewicz L."/>
            <person name="Zhao X."/>
            <person name="Boylan J."/>
            <person name="Ott S."/>
            <person name="Bowen H."/>
            <person name="Vavikolanu K."/>
            <person name="Mehta A."/>
            <person name="Aluvathingal J."/>
            <person name="Nadendla S."/>
            <person name="Lowell S."/>
            <person name="Myers T."/>
            <person name="Yan Y."/>
            <person name="Sichtig H."/>
        </authorList>
    </citation>
    <scope>NUCLEOTIDE SEQUENCE [LARGE SCALE GENOMIC DNA]</scope>
    <source>
        <strain evidence="2 3">FDAARGOS_1212</strain>
        <plasmid evidence="2 3">unnamed3</plasmid>
    </source>
</reference>
<proteinExistence type="predicted"/>
<gene>
    <name evidence="2" type="ORF">I6J42_34105</name>
</gene>
<keyword evidence="2" id="KW-0614">Plasmid</keyword>
<evidence type="ECO:0000313" key="2">
    <source>
        <dbReference type="EMBL" id="QRV39123.1"/>
    </source>
</evidence>
<organism evidence="2 3">
    <name type="scientific">Streptomyces californicus</name>
    <dbReference type="NCBI Taxonomy" id="67351"/>
    <lineage>
        <taxon>Bacteria</taxon>
        <taxon>Bacillati</taxon>
        <taxon>Actinomycetota</taxon>
        <taxon>Actinomycetes</taxon>
        <taxon>Kitasatosporales</taxon>
        <taxon>Streptomycetaceae</taxon>
        <taxon>Streptomyces</taxon>
    </lineage>
</organism>
<protein>
    <submittedName>
        <fullName evidence="2">Uncharacterized protein</fullName>
    </submittedName>
</protein>
<dbReference type="RefSeq" id="WP_205030154.1">
    <property type="nucleotide sequence ID" value="NZ_CP070247.1"/>
</dbReference>
<geneLocation type="plasmid" evidence="2 3">
    <name>unnamed3</name>
</geneLocation>
<evidence type="ECO:0000313" key="3">
    <source>
        <dbReference type="Proteomes" id="UP000623926"/>
    </source>
</evidence>
<evidence type="ECO:0000256" key="1">
    <source>
        <dbReference type="SAM" id="Phobius"/>
    </source>
</evidence>
<dbReference type="EMBL" id="CP070247">
    <property type="protein sequence ID" value="QRV39123.1"/>
    <property type="molecule type" value="Genomic_DNA"/>
</dbReference>
<name>A0ABD7D9L7_9ACTN</name>
<sequence length="58" mass="5839">MMLEKINQDTKMAKKLAASEAEGASAPIMATFTIVAAPTAVTIVGVGAAYVTGKIAGK</sequence>
<keyword evidence="1" id="KW-0812">Transmembrane</keyword>
<dbReference type="Proteomes" id="UP000623926">
    <property type="component" value="Plasmid unnamed3"/>
</dbReference>
<keyword evidence="1" id="KW-0472">Membrane</keyword>
<keyword evidence="1" id="KW-1133">Transmembrane helix</keyword>